<dbReference type="Proteomes" id="UP001153269">
    <property type="component" value="Unassembled WGS sequence"/>
</dbReference>
<dbReference type="EMBL" id="CADEAL010001388">
    <property type="protein sequence ID" value="CAB1431917.1"/>
    <property type="molecule type" value="Genomic_DNA"/>
</dbReference>
<protein>
    <recommendedName>
        <fullName evidence="4">Secreted protein</fullName>
    </recommendedName>
</protein>
<organism evidence="2 3">
    <name type="scientific">Pleuronectes platessa</name>
    <name type="common">European plaice</name>
    <dbReference type="NCBI Taxonomy" id="8262"/>
    <lineage>
        <taxon>Eukaryota</taxon>
        <taxon>Metazoa</taxon>
        <taxon>Chordata</taxon>
        <taxon>Craniata</taxon>
        <taxon>Vertebrata</taxon>
        <taxon>Euteleostomi</taxon>
        <taxon>Actinopterygii</taxon>
        <taxon>Neopterygii</taxon>
        <taxon>Teleostei</taxon>
        <taxon>Neoteleostei</taxon>
        <taxon>Acanthomorphata</taxon>
        <taxon>Carangaria</taxon>
        <taxon>Pleuronectiformes</taxon>
        <taxon>Pleuronectoidei</taxon>
        <taxon>Pleuronectidae</taxon>
        <taxon>Pleuronectes</taxon>
    </lineage>
</organism>
<dbReference type="AlphaFoldDB" id="A0A9N7UK27"/>
<evidence type="ECO:0000313" key="2">
    <source>
        <dbReference type="EMBL" id="CAB1431917.1"/>
    </source>
</evidence>
<name>A0A9N7UK27_PLEPL</name>
<evidence type="ECO:0000256" key="1">
    <source>
        <dbReference type="SAM" id="SignalP"/>
    </source>
</evidence>
<gene>
    <name evidence="2" type="ORF">PLEPLA_LOCUS19974</name>
</gene>
<sequence length="116" mass="12271">MKHCGACAPNLALPCLFVECVYVCACACGSRCALRLHSQASRHVSGLPGPGPSFFFSSSSSSFPPPSLLLPSQIIHGAPAQPHGPDPPVRISAPRCVKTNTSAKMDGWMDARPRRD</sequence>
<reference evidence="2" key="1">
    <citation type="submission" date="2020-03" db="EMBL/GenBank/DDBJ databases">
        <authorList>
            <person name="Weist P."/>
        </authorList>
    </citation>
    <scope>NUCLEOTIDE SEQUENCE</scope>
</reference>
<keyword evidence="3" id="KW-1185">Reference proteome</keyword>
<evidence type="ECO:0008006" key="4">
    <source>
        <dbReference type="Google" id="ProtNLM"/>
    </source>
</evidence>
<comment type="caution">
    <text evidence="2">The sequence shown here is derived from an EMBL/GenBank/DDBJ whole genome shotgun (WGS) entry which is preliminary data.</text>
</comment>
<keyword evidence="1" id="KW-0732">Signal</keyword>
<feature type="chain" id="PRO_5040280487" description="Secreted protein" evidence="1">
    <location>
        <begin position="21"/>
        <end position="116"/>
    </location>
</feature>
<evidence type="ECO:0000313" key="3">
    <source>
        <dbReference type="Proteomes" id="UP001153269"/>
    </source>
</evidence>
<feature type="signal peptide" evidence="1">
    <location>
        <begin position="1"/>
        <end position="20"/>
    </location>
</feature>
<proteinExistence type="predicted"/>
<accession>A0A9N7UK27</accession>